<dbReference type="RefSeq" id="WP_261693152.1">
    <property type="nucleotide sequence ID" value="NZ_CP104694.1"/>
</dbReference>
<dbReference type="InterPro" id="IPR008979">
    <property type="entry name" value="Galactose-bd-like_sf"/>
</dbReference>
<feature type="chain" id="PRO_5045386397" description="CBM-cenC domain-containing protein" evidence="1">
    <location>
        <begin position="27"/>
        <end position="199"/>
    </location>
</feature>
<dbReference type="Gene3D" id="2.60.120.260">
    <property type="entry name" value="Galactose-binding domain-like"/>
    <property type="match status" value="1"/>
</dbReference>
<keyword evidence="1" id="KW-0732">Signal</keyword>
<evidence type="ECO:0000313" key="2">
    <source>
        <dbReference type="EMBL" id="UXI66168.1"/>
    </source>
</evidence>
<evidence type="ECO:0000313" key="3">
    <source>
        <dbReference type="Proteomes" id="UP001064632"/>
    </source>
</evidence>
<sequence>MSNTFRSLARLGIVSAGLFSTAITSAANLVINPHFDQDLSAWYLFQAFDVTERWSPVDSANDLHSGSIQGTLPANGTFRMPIYAVQCVTVQPNKTYAIGATILLPGQTTPATAFSTIFANTYTNAGCYGNSARNIVAPNVTATNVWTPTELSVTTEAQERSVQLNLRVFAPSGTTLTSHFDDVYVIEIADGVFADDFGG</sequence>
<proteinExistence type="predicted"/>
<reference evidence="2" key="1">
    <citation type="submission" date="2022-09" db="EMBL/GenBank/DDBJ databases">
        <title>Tahibacter sp. nov., isolated from a fresh water.</title>
        <authorList>
            <person name="Baek J.H."/>
            <person name="Lee J.K."/>
            <person name="Kim J.M."/>
            <person name="Jeon C.O."/>
        </authorList>
    </citation>
    <scope>NUCLEOTIDE SEQUENCE</scope>
    <source>
        <strain evidence="2">W38</strain>
    </source>
</reference>
<evidence type="ECO:0008006" key="4">
    <source>
        <dbReference type="Google" id="ProtNLM"/>
    </source>
</evidence>
<feature type="signal peptide" evidence="1">
    <location>
        <begin position="1"/>
        <end position="26"/>
    </location>
</feature>
<dbReference type="EMBL" id="CP104694">
    <property type="protein sequence ID" value="UXI66168.1"/>
    <property type="molecule type" value="Genomic_DNA"/>
</dbReference>
<keyword evidence="3" id="KW-1185">Reference proteome</keyword>
<organism evidence="2 3">
    <name type="scientific">Tahibacter amnicola</name>
    <dbReference type="NCBI Taxonomy" id="2976241"/>
    <lineage>
        <taxon>Bacteria</taxon>
        <taxon>Pseudomonadati</taxon>
        <taxon>Pseudomonadota</taxon>
        <taxon>Gammaproteobacteria</taxon>
        <taxon>Lysobacterales</taxon>
        <taxon>Rhodanobacteraceae</taxon>
        <taxon>Tahibacter</taxon>
    </lineage>
</organism>
<protein>
    <recommendedName>
        <fullName evidence="4">CBM-cenC domain-containing protein</fullName>
    </recommendedName>
</protein>
<dbReference type="Proteomes" id="UP001064632">
    <property type="component" value="Chromosome"/>
</dbReference>
<accession>A0ABY6B7V2</accession>
<name>A0ABY6B7V2_9GAMM</name>
<gene>
    <name evidence="2" type="ORF">N4264_15575</name>
</gene>
<evidence type="ECO:0000256" key="1">
    <source>
        <dbReference type="SAM" id="SignalP"/>
    </source>
</evidence>
<dbReference type="SUPFAM" id="SSF49785">
    <property type="entry name" value="Galactose-binding domain-like"/>
    <property type="match status" value="1"/>
</dbReference>